<sequence length="194" mass="21460">MVFTSFTYRVVVIWATILTCLVAINSSELSAIQLEKEALLNSTWWSKSSMTNNASDHCEWDGIFCNSAGSITEIYLFGHEIRRELGQFNFSCFPNLEYLDLGSNNLSGRIPSQIGALSKLKTLYLNGNDLTGELGQFNFSCFPNLEYLLLGGNKLSGRIPSQIGALSKLRVLSLGMNDLTGELMLFVSACCPFK</sequence>
<organism evidence="1 2">
    <name type="scientific">Pistacia atlantica</name>
    <dbReference type="NCBI Taxonomy" id="434234"/>
    <lineage>
        <taxon>Eukaryota</taxon>
        <taxon>Viridiplantae</taxon>
        <taxon>Streptophyta</taxon>
        <taxon>Embryophyta</taxon>
        <taxon>Tracheophyta</taxon>
        <taxon>Spermatophyta</taxon>
        <taxon>Magnoliopsida</taxon>
        <taxon>eudicotyledons</taxon>
        <taxon>Gunneridae</taxon>
        <taxon>Pentapetalae</taxon>
        <taxon>rosids</taxon>
        <taxon>malvids</taxon>
        <taxon>Sapindales</taxon>
        <taxon>Anacardiaceae</taxon>
        <taxon>Pistacia</taxon>
    </lineage>
</organism>
<keyword evidence="2" id="KW-1185">Reference proteome</keyword>
<protein>
    <submittedName>
        <fullName evidence="1">Uncharacterized protein</fullName>
    </submittedName>
</protein>
<gene>
    <name evidence="1" type="ORF">Patl1_22173</name>
</gene>
<evidence type="ECO:0000313" key="2">
    <source>
        <dbReference type="Proteomes" id="UP001164250"/>
    </source>
</evidence>
<dbReference type="EMBL" id="CM047900">
    <property type="protein sequence ID" value="KAJ0098711.1"/>
    <property type="molecule type" value="Genomic_DNA"/>
</dbReference>
<name>A0ACC1BIB5_9ROSI</name>
<evidence type="ECO:0000313" key="1">
    <source>
        <dbReference type="EMBL" id="KAJ0098711.1"/>
    </source>
</evidence>
<reference evidence="2" key="1">
    <citation type="journal article" date="2023" name="G3 (Bethesda)">
        <title>Genome assembly and association tests identify interacting loci associated with vigor, precocity, and sex in interspecific pistachio rootstocks.</title>
        <authorList>
            <person name="Palmer W."/>
            <person name="Jacygrad E."/>
            <person name="Sagayaradj S."/>
            <person name="Cavanaugh K."/>
            <person name="Han R."/>
            <person name="Bertier L."/>
            <person name="Beede B."/>
            <person name="Kafkas S."/>
            <person name="Golino D."/>
            <person name="Preece J."/>
            <person name="Michelmore R."/>
        </authorList>
    </citation>
    <scope>NUCLEOTIDE SEQUENCE [LARGE SCALE GENOMIC DNA]</scope>
</reference>
<comment type="caution">
    <text evidence="1">The sequence shown here is derived from an EMBL/GenBank/DDBJ whole genome shotgun (WGS) entry which is preliminary data.</text>
</comment>
<proteinExistence type="predicted"/>
<accession>A0ACC1BIB5</accession>
<dbReference type="Proteomes" id="UP001164250">
    <property type="component" value="Chromosome 4"/>
</dbReference>